<reference evidence="2" key="1">
    <citation type="submission" date="2023-01" db="EMBL/GenBank/DDBJ databases">
        <authorList>
            <person name="Van Ghelder C."/>
            <person name="Rancurel C."/>
        </authorList>
    </citation>
    <scope>NUCLEOTIDE SEQUENCE</scope>
    <source>
        <strain evidence="2">CNCM I-4278</strain>
    </source>
</reference>
<dbReference type="PANTHER" id="PTHR24148">
    <property type="entry name" value="ANKYRIN REPEAT DOMAIN-CONTAINING PROTEIN 39 HOMOLOG-RELATED"/>
    <property type="match status" value="1"/>
</dbReference>
<evidence type="ECO:0000313" key="3">
    <source>
        <dbReference type="Proteomes" id="UP001152607"/>
    </source>
</evidence>
<name>A0A9W4XQ94_9PLEO</name>
<dbReference type="EMBL" id="CAOQHR010000004">
    <property type="protein sequence ID" value="CAI6333456.1"/>
    <property type="molecule type" value="Genomic_DNA"/>
</dbReference>
<dbReference type="Pfam" id="PF06985">
    <property type="entry name" value="HET"/>
    <property type="match status" value="1"/>
</dbReference>
<dbReference type="PANTHER" id="PTHR24148:SF73">
    <property type="entry name" value="HET DOMAIN PROTEIN (AFU_ORTHOLOGUE AFUA_8G01020)"/>
    <property type="match status" value="1"/>
</dbReference>
<organism evidence="2 3">
    <name type="scientific">Periconia digitata</name>
    <dbReference type="NCBI Taxonomy" id="1303443"/>
    <lineage>
        <taxon>Eukaryota</taxon>
        <taxon>Fungi</taxon>
        <taxon>Dikarya</taxon>
        <taxon>Ascomycota</taxon>
        <taxon>Pezizomycotina</taxon>
        <taxon>Dothideomycetes</taxon>
        <taxon>Pleosporomycetidae</taxon>
        <taxon>Pleosporales</taxon>
        <taxon>Massarineae</taxon>
        <taxon>Periconiaceae</taxon>
        <taxon>Periconia</taxon>
    </lineage>
</organism>
<gene>
    <name evidence="2" type="ORF">PDIGIT_LOCUS6494</name>
</gene>
<evidence type="ECO:0000313" key="2">
    <source>
        <dbReference type="EMBL" id="CAI6333456.1"/>
    </source>
</evidence>
<keyword evidence="3" id="KW-1185">Reference proteome</keyword>
<dbReference type="AlphaFoldDB" id="A0A9W4XQ94"/>
<dbReference type="InterPro" id="IPR052895">
    <property type="entry name" value="HetReg/Transcr_Mod"/>
</dbReference>
<evidence type="ECO:0000259" key="1">
    <source>
        <dbReference type="Pfam" id="PF06985"/>
    </source>
</evidence>
<accession>A0A9W4XQ94</accession>
<sequence>MLNDTTKYAAVSYTWGSGHDSIRRILLNGSIICVRKNIWNFLSRIADEGERQLLWIDALCIDQQNLFERNHQVAIMGDIYSRASKVLIWLGFGTQKMHEQLMKLSDLAKPSERIRISEWDQAFADCILCLCWAPYWTRVWIVQEVVLASELEILCGTQSRIDGTELAWLYKTAEHELVYNSGNRNSLVAEILITSPAMHIIRHRIDRLQTLPQQRGLPVISLQSTFAGLQCKDPRDRVYGMLALANPDDLALIDIKPDYAKPVDQVLFEWRTKLFKYRWMLSYPLYIPPPRVEGLLKCGLHETAWTPLLAWE</sequence>
<feature type="domain" description="Heterokaryon incompatibility" evidence="1">
    <location>
        <begin position="8"/>
        <end position="144"/>
    </location>
</feature>
<dbReference type="Proteomes" id="UP001152607">
    <property type="component" value="Unassembled WGS sequence"/>
</dbReference>
<proteinExistence type="predicted"/>
<protein>
    <recommendedName>
        <fullName evidence="1">Heterokaryon incompatibility domain-containing protein</fullName>
    </recommendedName>
</protein>
<dbReference type="InterPro" id="IPR010730">
    <property type="entry name" value="HET"/>
</dbReference>
<comment type="caution">
    <text evidence="2">The sequence shown here is derived from an EMBL/GenBank/DDBJ whole genome shotgun (WGS) entry which is preliminary data.</text>
</comment>
<dbReference type="OrthoDB" id="194358at2759"/>